<dbReference type="EMBL" id="JBHSKD010000018">
    <property type="protein sequence ID" value="MFC5177902.1"/>
    <property type="molecule type" value="Genomic_DNA"/>
</dbReference>
<evidence type="ECO:0000313" key="1">
    <source>
        <dbReference type="EMBL" id="MFC5177902.1"/>
    </source>
</evidence>
<proteinExistence type="predicted"/>
<name>A0ABW0BLT3_9ACTN</name>
<dbReference type="Proteomes" id="UP001596087">
    <property type="component" value="Unassembled WGS sequence"/>
</dbReference>
<organism evidence="1 2">
    <name type="scientific">Nocardioides taihuensis</name>
    <dbReference type="NCBI Taxonomy" id="1835606"/>
    <lineage>
        <taxon>Bacteria</taxon>
        <taxon>Bacillati</taxon>
        <taxon>Actinomycetota</taxon>
        <taxon>Actinomycetes</taxon>
        <taxon>Propionibacteriales</taxon>
        <taxon>Nocardioidaceae</taxon>
        <taxon>Nocardioides</taxon>
    </lineage>
</organism>
<gene>
    <name evidence="1" type="ORF">ACFPGP_14560</name>
</gene>
<comment type="caution">
    <text evidence="1">The sequence shown here is derived from an EMBL/GenBank/DDBJ whole genome shotgun (WGS) entry which is preliminary data.</text>
</comment>
<protein>
    <submittedName>
        <fullName evidence="1">Uncharacterized protein</fullName>
    </submittedName>
</protein>
<reference evidence="2" key="1">
    <citation type="journal article" date="2019" name="Int. J. Syst. Evol. Microbiol.">
        <title>The Global Catalogue of Microorganisms (GCM) 10K type strain sequencing project: providing services to taxonomists for standard genome sequencing and annotation.</title>
        <authorList>
            <consortium name="The Broad Institute Genomics Platform"/>
            <consortium name="The Broad Institute Genome Sequencing Center for Infectious Disease"/>
            <person name="Wu L."/>
            <person name="Ma J."/>
        </authorList>
    </citation>
    <scope>NUCLEOTIDE SEQUENCE [LARGE SCALE GENOMIC DNA]</scope>
    <source>
        <strain evidence="2">DFY41</strain>
    </source>
</reference>
<accession>A0ABW0BLT3</accession>
<keyword evidence="2" id="KW-1185">Reference proteome</keyword>
<sequence>MTDDNLFRPVIRTQADLEQTWRRLMEPLGFAGHSVWMLLIGPDDRPVPTVTEITEALDPPDEESLAGFTALVEHLAEEFPGTRFAFLRTRPGRDGVTADDRAWAEGLTAAARTAGVAVEVVHRANDVDLVPLPLDDLIPASA</sequence>
<dbReference type="RefSeq" id="WP_378591336.1">
    <property type="nucleotide sequence ID" value="NZ_JBHSKD010000018.1"/>
</dbReference>
<evidence type="ECO:0000313" key="2">
    <source>
        <dbReference type="Proteomes" id="UP001596087"/>
    </source>
</evidence>